<feature type="region of interest" description="Disordered" evidence="1">
    <location>
        <begin position="105"/>
        <end position="127"/>
    </location>
</feature>
<name>A0A9N9RC51_9NEOP</name>
<evidence type="ECO:0000256" key="1">
    <source>
        <dbReference type="SAM" id="MobiDB-lite"/>
    </source>
</evidence>
<reference evidence="2" key="1">
    <citation type="submission" date="2021-12" db="EMBL/GenBank/DDBJ databases">
        <authorList>
            <person name="King R."/>
        </authorList>
    </citation>
    <scope>NUCLEOTIDE SEQUENCE</scope>
</reference>
<keyword evidence="3" id="KW-1185">Reference proteome</keyword>
<accession>A0A9N9RC51</accession>
<organism evidence="2 3">
    <name type="scientific">Diatraea saccharalis</name>
    <name type="common">sugarcane borer</name>
    <dbReference type="NCBI Taxonomy" id="40085"/>
    <lineage>
        <taxon>Eukaryota</taxon>
        <taxon>Metazoa</taxon>
        <taxon>Ecdysozoa</taxon>
        <taxon>Arthropoda</taxon>
        <taxon>Hexapoda</taxon>
        <taxon>Insecta</taxon>
        <taxon>Pterygota</taxon>
        <taxon>Neoptera</taxon>
        <taxon>Endopterygota</taxon>
        <taxon>Lepidoptera</taxon>
        <taxon>Glossata</taxon>
        <taxon>Ditrysia</taxon>
        <taxon>Pyraloidea</taxon>
        <taxon>Crambidae</taxon>
        <taxon>Crambinae</taxon>
        <taxon>Diatraea</taxon>
    </lineage>
</organism>
<dbReference type="OrthoDB" id="7359341at2759"/>
<feature type="compositionally biased region" description="Polar residues" evidence="1">
    <location>
        <begin position="105"/>
        <end position="121"/>
    </location>
</feature>
<evidence type="ECO:0000313" key="3">
    <source>
        <dbReference type="Proteomes" id="UP001153714"/>
    </source>
</evidence>
<reference evidence="2" key="2">
    <citation type="submission" date="2022-10" db="EMBL/GenBank/DDBJ databases">
        <authorList>
            <consortium name="ENA_rothamsted_submissions"/>
            <consortium name="culmorum"/>
            <person name="King R."/>
        </authorList>
    </citation>
    <scope>NUCLEOTIDE SEQUENCE</scope>
</reference>
<dbReference type="EMBL" id="OU893336">
    <property type="protein sequence ID" value="CAG9793391.1"/>
    <property type="molecule type" value="Genomic_DNA"/>
</dbReference>
<gene>
    <name evidence="2" type="ORF">DIATSA_LOCUS10836</name>
</gene>
<protein>
    <submittedName>
        <fullName evidence="2">Uncharacterized protein</fullName>
    </submittedName>
</protein>
<dbReference type="AlphaFoldDB" id="A0A9N9RC51"/>
<sequence>MYYVIADNPNIGYVSINKEPESYSIRYSLKPRRYMGISGVQSFKKIKEEKRSEYMKKINKQKQQEAFDERIPVYKFNQRSTETPRPVKDETKYNHDEINTRVSRAKNVNSNNSHQRNQPNVENRRGQRVNKMNIHDNKVDTLQVNVRKLDIASEPQRVRISNKHQHSTLYTQMRDDNHMRIPTSMLVDKTFQNGANFKDKNAQIMTRILDDMSQKITDRRMKTNEYKKRDTDNAYGKPRRNSISDKMRKYIGNDVNMLQKREPIKTARIGSHEEEFQDSEPYALFYRNGPETIENQAGLTW</sequence>
<proteinExistence type="predicted"/>
<dbReference type="Proteomes" id="UP001153714">
    <property type="component" value="Chromosome 5"/>
</dbReference>
<evidence type="ECO:0000313" key="2">
    <source>
        <dbReference type="EMBL" id="CAG9793391.1"/>
    </source>
</evidence>